<dbReference type="RefSeq" id="XP_028860055.1">
    <property type="nucleotide sequence ID" value="XM_029008502.1"/>
</dbReference>
<dbReference type="InterPro" id="IPR000182">
    <property type="entry name" value="GNAT_dom"/>
</dbReference>
<organism evidence="5 6">
    <name type="scientific">Plasmodium malariae</name>
    <dbReference type="NCBI Taxonomy" id="5858"/>
    <lineage>
        <taxon>Eukaryota</taxon>
        <taxon>Sar</taxon>
        <taxon>Alveolata</taxon>
        <taxon>Apicomplexa</taxon>
        <taxon>Aconoidasida</taxon>
        <taxon>Haemosporida</taxon>
        <taxon>Plasmodiidae</taxon>
        <taxon>Plasmodium</taxon>
        <taxon>Plasmodium (Plasmodium)</taxon>
    </lineage>
</organism>
<evidence type="ECO:0000313" key="5">
    <source>
        <dbReference type="EMBL" id="SBT86972.1"/>
    </source>
</evidence>
<dbReference type="InterPro" id="IPR016181">
    <property type="entry name" value="Acyl_CoA_acyltransferase"/>
</dbReference>
<dbReference type="SUPFAM" id="SSF55729">
    <property type="entry name" value="Acyl-CoA N-acyltransferases (Nat)"/>
    <property type="match status" value="1"/>
</dbReference>
<dbReference type="Gene3D" id="3.40.630.30">
    <property type="match status" value="1"/>
</dbReference>
<evidence type="ECO:0000259" key="4">
    <source>
        <dbReference type="PROSITE" id="PS51186"/>
    </source>
</evidence>
<dbReference type="GO" id="GO:0004596">
    <property type="term" value="F:protein-N-terminal amino-acid acetyltransferase activity"/>
    <property type="evidence" value="ECO:0007669"/>
    <property type="project" value="InterPro"/>
</dbReference>
<dbReference type="PROSITE" id="PS51186">
    <property type="entry name" value="GNAT"/>
    <property type="match status" value="1"/>
</dbReference>
<keyword evidence="2" id="KW-0012">Acyltransferase</keyword>
<evidence type="ECO:0000313" key="6">
    <source>
        <dbReference type="Proteomes" id="UP000219813"/>
    </source>
</evidence>
<dbReference type="Proteomes" id="UP000219813">
    <property type="component" value="Chromosome 1"/>
</dbReference>
<dbReference type="Pfam" id="PF00583">
    <property type="entry name" value="Acetyltransf_1"/>
    <property type="match status" value="1"/>
</dbReference>
<evidence type="ECO:0000256" key="3">
    <source>
        <dbReference type="ARBA" id="ARBA00024025"/>
    </source>
</evidence>
<evidence type="ECO:0000256" key="1">
    <source>
        <dbReference type="ARBA" id="ARBA00022679"/>
    </source>
</evidence>
<dbReference type="PANTHER" id="PTHR45896:SF1">
    <property type="entry name" value="N-ALPHA-ACETYLTRANSFERASE 30"/>
    <property type="match status" value="1"/>
</dbReference>
<dbReference type="OrthoDB" id="249099at2759"/>
<dbReference type="GeneID" id="39866418"/>
<dbReference type="OMA" id="LCIFARH"/>
<dbReference type="EMBL" id="LT594622">
    <property type="protein sequence ID" value="SBT86972.1"/>
    <property type="molecule type" value="Genomic_DNA"/>
</dbReference>
<proteinExistence type="inferred from homology"/>
<reference evidence="5 6" key="1">
    <citation type="submission" date="2016-06" db="EMBL/GenBank/DDBJ databases">
        <authorList>
            <consortium name="Pathogen Informatics"/>
        </authorList>
    </citation>
    <scope>NUCLEOTIDE SEQUENCE [LARGE SCALE GENOMIC DNA]</scope>
</reference>
<keyword evidence="1 5" id="KW-0808">Transferase</keyword>
<dbReference type="KEGG" id="pmal:PMUG01_01026600"/>
<dbReference type="VEuPathDB" id="PlasmoDB:PmUG01_01026600"/>
<dbReference type="GO" id="GO:0031417">
    <property type="term" value="C:NatC complex"/>
    <property type="evidence" value="ECO:0007669"/>
    <property type="project" value="TreeGrafter"/>
</dbReference>
<dbReference type="CDD" id="cd04301">
    <property type="entry name" value="NAT_SF"/>
    <property type="match status" value="1"/>
</dbReference>
<keyword evidence="6" id="KW-1185">Reference proteome</keyword>
<protein>
    <submittedName>
        <fullName evidence="5">Acetyltransferase, putative</fullName>
    </submittedName>
</protein>
<dbReference type="AlphaFoldDB" id="A0A1D3JKN6"/>
<name>A0A1D3JKN6_PLAMA</name>
<dbReference type="PANTHER" id="PTHR45896">
    <property type="entry name" value="N-ALPHA-ACETYLTRANSFERASE 30"/>
    <property type="match status" value="1"/>
</dbReference>
<gene>
    <name evidence="5" type="primary">PmUG01_01026600</name>
    <name evidence="5" type="ORF">PMUG01_01026600</name>
</gene>
<comment type="similarity">
    <text evidence="3">Belongs to the acetyltransferase family. MAK3 subfamily.</text>
</comment>
<accession>A0A1D3JKN6</accession>
<evidence type="ECO:0000256" key="2">
    <source>
        <dbReference type="ARBA" id="ARBA00023315"/>
    </source>
</evidence>
<feature type="domain" description="N-acetyltransferase" evidence="4">
    <location>
        <begin position="70"/>
        <end position="221"/>
    </location>
</feature>
<sequence>MTREFLTVDKLEDKEVENKSSFSLKKTDLQLEMNEDVSKENANNDEMHSLLNKNTIYQTLIINNKEIAIYQYKTFPKNCLKSVYELLSSELSEPYNIFLLKTILKNHSEISLMSLLDDDCVGTVISKIITKYKNDEPTTFGYICMIAVHKSLRNCGLGTYLLNETIRLMQNQYGINEVYLEAEATNDPTLHFYEKNGFIRVKRKPYYYLSGVDAFKLKKKL</sequence>
<dbReference type="InterPro" id="IPR044542">
    <property type="entry name" value="NAA30-like"/>
</dbReference>